<name>A0A368V8C1_9BACT</name>
<sequence length="44" mass="5187">MFNYLLNSGVLNKIDLKIVHYSLCLFYLRLPEFIGIRTSHNENS</sequence>
<proteinExistence type="predicted"/>
<dbReference type="EMBL" id="QPIZ01000008">
    <property type="protein sequence ID" value="RCW36560.1"/>
    <property type="molecule type" value="Genomic_DNA"/>
</dbReference>
<protein>
    <submittedName>
        <fullName evidence="1">Uncharacterized protein</fullName>
    </submittedName>
</protein>
<dbReference type="AlphaFoldDB" id="A0A368V8C1"/>
<evidence type="ECO:0000313" key="1">
    <source>
        <dbReference type="EMBL" id="RCW36560.1"/>
    </source>
</evidence>
<dbReference type="Proteomes" id="UP000252733">
    <property type="component" value="Unassembled WGS sequence"/>
</dbReference>
<evidence type="ECO:0000313" key="2">
    <source>
        <dbReference type="Proteomes" id="UP000252733"/>
    </source>
</evidence>
<reference evidence="1 2" key="1">
    <citation type="submission" date="2018-07" db="EMBL/GenBank/DDBJ databases">
        <title>Freshwater and sediment microbial communities from various areas in North America, analyzing microbe dynamics in response to fracking.</title>
        <authorList>
            <person name="Lamendella R."/>
        </authorList>
    </citation>
    <scope>NUCLEOTIDE SEQUENCE [LARGE SCALE GENOMIC DNA]</scope>
    <source>
        <strain evidence="1 2">160A</strain>
    </source>
</reference>
<comment type="caution">
    <text evidence="1">The sequence shown here is derived from an EMBL/GenBank/DDBJ whole genome shotgun (WGS) entry which is preliminary data.</text>
</comment>
<accession>A0A368V8C1</accession>
<gene>
    <name evidence="1" type="ORF">DFO77_1082</name>
</gene>
<organism evidence="1 2">
    <name type="scientific">Marinilabilia salmonicolor</name>
    <dbReference type="NCBI Taxonomy" id="989"/>
    <lineage>
        <taxon>Bacteria</taxon>
        <taxon>Pseudomonadati</taxon>
        <taxon>Bacteroidota</taxon>
        <taxon>Bacteroidia</taxon>
        <taxon>Marinilabiliales</taxon>
        <taxon>Marinilabiliaceae</taxon>
        <taxon>Marinilabilia</taxon>
    </lineage>
</organism>
<keyword evidence="2" id="KW-1185">Reference proteome</keyword>